<dbReference type="STRING" id="37927.SA2016_1578"/>
<sequence length="247" mass="27292">MTTSHDASPRPSAWADLPARSRLLHLPTLKHWILVPLAMSVVVLALGFAATTSAYTNAEFNVDAWMSLHHVPWMDTVSLALEQILGPKGAIVILVVVLAALWFVRRTPVDALAVVGITGFGWVYSLIFKYAVHRQRPDQGLLAHPISNAMDPNSFPSGHVCFAVSLTIALYFLLRHTRWGVWVLVVGFAASVFVAWTRVYVGMHYPMDVLVSFPASIAGIFLFAGLWNRLVPPVLAKVPFITRLESR</sequence>
<dbReference type="Gene3D" id="1.20.144.10">
    <property type="entry name" value="Phosphatidic acid phosphatase type 2/haloperoxidase"/>
    <property type="match status" value="1"/>
</dbReference>
<dbReference type="RefSeq" id="WP_084249398.1">
    <property type="nucleotide sequence ID" value="NZ_BJMO01000041.1"/>
</dbReference>
<feature type="transmembrane region" description="Helical" evidence="1">
    <location>
        <begin position="32"/>
        <end position="55"/>
    </location>
</feature>
<feature type="transmembrane region" description="Helical" evidence="1">
    <location>
        <begin position="155"/>
        <end position="174"/>
    </location>
</feature>
<dbReference type="InterPro" id="IPR000326">
    <property type="entry name" value="PAP2/HPO"/>
</dbReference>
<keyword evidence="1" id="KW-1133">Transmembrane helix</keyword>
<dbReference type="SUPFAM" id="SSF48317">
    <property type="entry name" value="Acid phosphatase/Vanadium-dependent haloperoxidase"/>
    <property type="match status" value="1"/>
</dbReference>
<feature type="transmembrane region" description="Helical" evidence="1">
    <location>
        <begin position="209"/>
        <end position="227"/>
    </location>
</feature>
<reference evidence="3 4" key="1">
    <citation type="submission" date="2016-02" db="EMBL/GenBank/DDBJ databases">
        <title>Complete genome of Sinomonas atrocyanea KCTC 3377.</title>
        <authorList>
            <person name="Kim K.M."/>
        </authorList>
    </citation>
    <scope>NUCLEOTIDE SEQUENCE [LARGE SCALE GENOMIC DNA]</scope>
    <source>
        <strain evidence="3 4">KCTC 3377</strain>
    </source>
</reference>
<dbReference type="PANTHER" id="PTHR14969">
    <property type="entry name" value="SPHINGOSINE-1-PHOSPHATE PHOSPHOHYDROLASE"/>
    <property type="match status" value="1"/>
</dbReference>
<dbReference type="EMBL" id="CP014518">
    <property type="protein sequence ID" value="AMM32254.1"/>
    <property type="molecule type" value="Genomic_DNA"/>
</dbReference>
<name>A0A127A0C8_9MICC</name>
<keyword evidence="4" id="KW-1185">Reference proteome</keyword>
<evidence type="ECO:0000313" key="3">
    <source>
        <dbReference type="EMBL" id="AMM32254.1"/>
    </source>
</evidence>
<dbReference type="AlphaFoldDB" id="A0A127A0C8"/>
<dbReference type="Proteomes" id="UP000070134">
    <property type="component" value="Chromosome"/>
</dbReference>
<evidence type="ECO:0000259" key="2">
    <source>
        <dbReference type="SMART" id="SM00014"/>
    </source>
</evidence>
<organism evidence="3 4">
    <name type="scientific">Sinomonas atrocyanea</name>
    <dbReference type="NCBI Taxonomy" id="37927"/>
    <lineage>
        <taxon>Bacteria</taxon>
        <taxon>Bacillati</taxon>
        <taxon>Actinomycetota</taxon>
        <taxon>Actinomycetes</taxon>
        <taxon>Micrococcales</taxon>
        <taxon>Micrococcaceae</taxon>
        <taxon>Sinomonas</taxon>
    </lineage>
</organism>
<dbReference type="InterPro" id="IPR036938">
    <property type="entry name" value="PAP2/HPO_sf"/>
</dbReference>
<feature type="transmembrane region" description="Helical" evidence="1">
    <location>
        <begin position="181"/>
        <end position="203"/>
    </location>
</feature>
<keyword evidence="1" id="KW-0812">Transmembrane</keyword>
<feature type="domain" description="Phosphatidic acid phosphatase type 2/haloperoxidase" evidence="2">
    <location>
        <begin position="115"/>
        <end position="224"/>
    </location>
</feature>
<accession>A0A127A0C8</accession>
<dbReference type="Pfam" id="PF01569">
    <property type="entry name" value="PAP2"/>
    <property type="match status" value="1"/>
</dbReference>
<keyword evidence="1" id="KW-0472">Membrane</keyword>
<feature type="transmembrane region" description="Helical" evidence="1">
    <location>
        <begin position="111"/>
        <end position="132"/>
    </location>
</feature>
<proteinExistence type="predicted"/>
<dbReference type="PANTHER" id="PTHR14969:SF13">
    <property type="entry name" value="AT30094P"/>
    <property type="match status" value="1"/>
</dbReference>
<evidence type="ECO:0000313" key="4">
    <source>
        <dbReference type="Proteomes" id="UP000070134"/>
    </source>
</evidence>
<gene>
    <name evidence="3" type="ORF">SA2016_1578</name>
</gene>
<dbReference type="SMART" id="SM00014">
    <property type="entry name" value="acidPPc"/>
    <property type="match status" value="1"/>
</dbReference>
<evidence type="ECO:0000256" key="1">
    <source>
        <dbReference type="SAM" id="Phobius"/>
    </source>
</evidence>
<feature type="transmembrane region" description="Helical" evidence="1">
    <location>
        <begin position="84"/>
        <end position="104"/>
    </location>
</feature>
<protein>
    <submittedName>
        <fullName evidence="3">Acid phosphatase</fullName>
    </submittedName>
</protein>
<dbReference type="OrthoDB" id="9789113at2"/>
<dbReference type="KEGG" id="satk:SA2016_1578"/>